<comment type="caution">
    <text evidence="1">The sequence shown here is derived from an EMBL/GenBank/DDBJ whole genome shotgun (WGS) entry which is preliminary data.</text>
</comment>
<gene>
    <name evidence="1" type="ORF">C3H57_09015</name>
</gene>
<dbReference type="EMBL" id="PRBV01000016">
    <property type="protein sequence ID" value="RTJ78228.1"/>
    <property type="molecule type" value="Genomic_DNA"/>
</dbReference>
<dbReference type="Proteomes" id="UP000288507">
    <property type="component" value="Unassembled WGS sequence"/>
</dbReference>
<dbReference type="RefSeq" id="WP_126211373.1">
    <property type="nucleotide sequence ID" value="NZ_PQZP01000013.1"/>
</dbReference>
<protein>
    <submittedName>
        <fullName evidence="1">Uncharacterized protein</fullName>
    </submittedName>
</protein>
<proteinExistence type="predicted"/>
<accession>A0A430YV94</accession>
<dbReference type="AlphaFoldDB" id="A0A430YV94"/>
<sequence length="323" mass="38357">MNQENINELKDFKQQFFLIMDFLKKYLGVISTSIIFVSFALGAWILTEYYIFNAHFIPDFNKDLIFSNIFLIAWIGFIFISFFLILYLAPLILFNNFLKNTHAKFKTIGFYFLTPIALANILLIFLFYKFLNAMLGSIIIFIVIPLFSSLLFYIEFKNQAYNKKEFLANAIEFFLASFTYIYGFFSIYQFLSTNIIALFYFFLIYHLLIYLFYKFIYEKQYLKAMPISFIPAFIFLLVLLNPYIIRISKIGNYNQSFALYNKTEVKELLNSKHIPIFKENNATLFVKDLYIVSNLGEKYLIKNNQNETFTLNKQDIFSLLDKI</sequence>
<reference evidence="1 2" key="1">
    <citation type="journal article" date="2019" name="Appl. Environ. Microbiol.">
        <title>Population genetics and characterization of Campylobacter jejuni isolates in western jackdaws and game birds in Finland.</title>
        <authorList>
            <person name="Kovanen S."/>
            <person name="Rossi M."/>
            <person name="Pohja-Mykra M."/>
            <person name="Nieminen T."/>
            <person name="Raunio-Saarnisto M."/>
            <person name="Sauvala M."/>
            <person name="Fredriksson-Ahomaa M."/>
            <person name="Hanninen M.L."/>
            <person name="Kivisto R."/>
        </authorList>
    </citation>
    <scope>NUCLEOTIDE SEQUENCE [LARGE SCALE GENOMIC DNA]</scope>
    <source>
        <strain evidence="1 2">CB313</strain>
    </source>
</reference>
<organism evidence="1 2">
    <name type="scientific">Campylobacter jejuni</name>
    <dbReference type="NCBI Taxonomy" id="197"/>
    <lineage>
        <taxon>Bacteria</taxon>
        <taxon>Pseudomonadati</taxon>
        <taxon>Campylobacterota</taxon>
        <taxon>Epsilonproteobacteria</taxon>
        <taxon>Campylobacterales</taxon>
        <taxon>Campylobacteraceae</taxon>
        <taxon>Campylobacter</taxon>
    </lineage>
</organism>
<evidence type="ECO:0000313" key="1">
    <source>
        <dbReference type="EMBL" id="RTJ78228.1"/>
    </source>
</evidence>
<evidence type="ECO:0000313" key="2">
    <source>
        <dbReference type="Proteomes" id="UP000288507"/>
    </source>
</evidence>
<name>A0A430YV94_CAMJU</name>